<comment type="caution">
    <text evidence="2">The sequence shown here is derived from an EMBL/GenBank/DDBJ whole genome shotgun (WGS) entry which is preliminary data.</text>
</comment>
<dbReference type="Pfam" id="PF03181">
    <property type="entry name" value="BURP"/>
    <property type="match status" value="1"/>
</dbReference>
<dbReference type="PROSITE" id="PS51277">
    <property type="entry name" value="BURP"/>
    <property type="match status" value="1"/>
</dbReference>
<feature type="domain" description="BURP" evidence="1">
    <location>
        <begin position="1"/>
        <end position="90"/>
    </location>
</feature>
<proteinExistence type="predicted"/>
<dbReference type="SMART" id="SM01045">
    <property type="entry name" value="BURP"/>
    <property type="match status" value="1"/>
</dbReference>
<evidence type="ECO:0000259" key="1">
    <source>
        <dbReference type="PROSITE" id="PS51277"/>
    </source>
</evidence>
<reference evidence="2 3" key="1">
    <citation type="journal article" date="2018" name="PLoS Genet.">
        <title>Population sequencing reveals clonal diversity and ancestral inbreeding in the grapevine cultivar Chardonnay.</title>
        <authorList>
            <person name="Roach M.J."/>
            <person name="Johnson D.L."/>
            <person name="Bohlmann J."/>
            <person name="van Vuuren H.J."/>
            <person name="Jones S.J."/>
            <person name="Pretorius I.S."/>
            <person name="Schmidt S.A."/>
            <person name="Borneman A.R."/>
        </authorList>
    </citation>
    <scope>NUCLEOTIDE SEQUENCE [LARGE SCALE GENOMIC DNA]</scope>
    <source>
        <strain evidence="3">cv. Chardonnay</strain>
        <tissue evidence="2">Leaf</tissue>
    </source>
</reference>
<dbReference type="InterPro" id="IPR044816">
    <property type="entry name" value="BURP"/>
</dbReference>
<dbReference type="EMBL" id="QGNW01000642">
    <property type="protein sequence ID" value="RVW66596.1"/>
    <property type="molecule type" value="Genomic_DNA"/>
</dbReference>
<dbReference type="PANTHER" id="PTHR31236:SF2">
    <property type="entry name" value="BURP DOMAIN PROTEIN RD22"/>
    <property type="match status" value="1"/>
</dbReference>
<dbReference type="Proteomes" id="UP000288805">
    <property type="component" value="Unassembled WGS sequence"/>
</dbReference>
<protein>
    <submittedName>
        <fullName evidence="2">BURP domain protein RD22</fullName>
    </submittedName>
</protein>
<name>A0A438G320_VITVI</name>
<dbReference type="PANTHER" id="PTHR31236">
    <property type="entry name" value="BURP DOMAIN PROTEIN USPL1-LIKE"/>
    <property type="match status" value="1"/>
</dbReference>
<accession>A0A438G320</accession>
<dbReference type="InterPro" id="IPR004873">
    <property type="entry name" value="BURP_dom"/>
</dbReference>
<organism evidence="2 3">
    <name type="scientific">Vitis vinifera</name>
    <name type="common">Grape</name>
    <dbReference type="NCBI Taxonomy" id="29760"/>
    <lineage>
        <taxon>Eukaryota</taxon>
        <taxon>Viridiplantae</taxon>
        <taxon>Streptophyta</taxon>
        <taxon>Embryophyta</taxon>
        <taxon>Tracheophyta</taxon>
        <taxon>Spermatophyta</taxon>
        <taxon>Magnoliopsida</taxon>
        <taxon>eudicotyledons</taxon>
        <taxon>Gunneridae</taxon>
        <taxon>Pentapetalae</taxon>
        <taxon>rosids</taxon>
        <taxon>Vitales</taxon>
        <taxon>Vitaceae</taxon>
        <taxon>Viteae</taxon>
        <taxon>Vitis</taxon>
    </lineage>
</organism>
<sequence length="213" mass="24299">MKKVADKSVVCHKMNYPYAVFYCHTFTKTRTYMIPLVGVDGSKAKAMAACHSDTSAWHPQHVAFQVLKIKPGTVPVCHFLHNNAMLWIPKINAGSMINVCSVQLMLCIHQCFQMLSIVIVNGVKETIDDSQPSPPIFLENSESTNPDFRIWQRHSRFVMCWIYSSPIENVMSQIIDLTPASEIWSALEKFFFCCINCDERLPMSRNESIAFED</sequence>
<evidence type="ECO:0000313" key="2">
    <source>
        <dbReference type="EMBL" id="RVW66596.1"/>
    </source>
</evidence>
<evidence type="ECO:0000313" key="3">
    <source>
        <dbReference type="Proteomes" id="UP000288805"/>
    </source>
</evidence>
<dbReference type="AlphaFoldDB" id="A0A438G320"/>
<gene>
    <name evidence="2" type="primary">RD22_12</name>
    <name evidence="2" type="ORF">CK203_066053</name>
</gene>